<evidence type="ECO:0000256" key="1">
    <source>
        <dbReference type="ARBA" id="ARBA00004202"/>
    </source>
</evidence>
<keyword evidence="6 10" id="KW-0067">ATP-binding</keyword>
<dbReference type="AlphaFoldDB" id="A0AAW7ZG54"/>
<keyword evidence="5" id="KW-0547">Nucleotide-binding</keyword>
<keyword evidence="8" id="KW-0472">Membrane</keyword>
<dbReference type="GO" id="GO:0005524">
    <property type="term" value="F:ATP binding"/>
    <property type="evidence" value="ECO:0007669"/>
    <property type="project" value="UniProtKB-KW"/>
</dbReference>
<comment type="similarity">
    <text evidence="2">Belongs to the ABC transporter superfamily.</text>
</comment>
<proteinExistence type="inferred from homology"/>
<keyword evidence="3" id="KW-0813">Transport</keyword>
<dbReference type="GO" id="GO:0042626">
    <property type="term" value="F:ATPase-coupled transmembrane transporter activity"/>
    <property type="evidence" value="ECO:0007669"/>
    <property type="project" value="TreeGrafter"/>
</dbReference>
<organism evidence="10 11">
    <name type="scientific">Desulforamulus aquiferis</name>
    <dbReference type="NCBI Taxonomy" id="1397668"/>
    <lineage>
        <taxon>Bacteria</taxon>
        <taxon>Bacillati</taxon>
        <taxon>Bacillota</taxon>
        <taxon>Clostridia</taxon>
        <taxon>Eubacteriales</taxon>
        <taxon>Peptococcaceae</taxon>
        <taxon>Desulforamulus</taxon>
    </lineage>
</organism>
<dbReference type="InterPro" id="IPR017871">
    <property type="entry name" value="ABC_transporter-like_CS"/>
</dbReference>
<dbReference type="Pfam" id="PF00005">
    <property type="entry name" value="ABC_tran"/>
    <property type="match status" value="1"/>
</dbReference>
<evidence type="ECO:0000256" key="4">
    <source>
        <dbReference type="ARBA" id="ARBA00022475"/>
    </source>
</evidence>
<evidence type="ECO:0000256" key="7">
    <source>
        <dbReference type="ARBA" id="ARBA00022967"/>
    </source>
</evidence>
<keyword evidence="11" id="KW-1185">Reference proteome</keyword>
<gene>
    <name evidence="10" type="ORF">P6N53_13165</name>
</gene>
<evidence type="ECO:0000313" key="11">
    <source>
        <dbReference type="Proteomes" id="UP001172911"/>
    </source>
</evidence>
<evidence type="ECO:0000256" key="6">
    <source>
        <dbReference type="ARBA" id="ARBA00022840"/>
    </source>
</evidence>
<dbReference type="RefSeq" id="WP_304543858.1">
    <property type="nucleotide sequence ID" value="NZ_JARPTC010000019.1"/>
</dbReference>
<reference evidence="10" key="2">
    <citation type="submission" date="2023-03" db="EMBL/GenBank/DDBJ databases">
        <authorList>
            <person name="Zhang Z."/>
        </authorList>
    </citation>
    <scope>NUCLEOTIDE SEQUENCE</scope>
    <source>
        <strain evidence="10">DSA</strain>
    </source>
</reference>
<dbReference type="PROSITE" id="PS00211">
    <property type="entry name" value="ABC_TRANSPORTER_1"/>
    <property type="match status" value="1"/>
</dbReference>
<evidence type="ECO:0000256" key="2">
    <source>
        <dbReference type="ARBA" id="ARBA00005417"/>
    </source>
</evidence>
<evidence type="ECO:0000256" key="5">
    <source>
        <dbReference type="ARBA" id="ARBA00022741"/>
    </source>
</evidence>
<keyword evidence="7" id="KW-1278">Translocase</keyword>
<dbReference type="Proteomes" id="UP001172911">
    <property type="component" value="Unassembled WGS sequence"/>
</dbReference>
<evidence type="ECO:0000313" key="10">
    <source>
        <dbReference type="EMBL" id="MDO7788174.1"/>
    </source>
</evidence>
<evidence type="ECO:0000259" key="9">
    <source>
        <dbReference type="PROSITE" id="PS50893"/>
    </source>
</evidence>
<protein>
    <submittedName>
        <fullName evidence="10">ABC transporter ATP-binding protein</fullName>
    </submittedName>
</protein>
<dbReference type="SUPFAM" id="SSF52540">
    <property type="entry name" value="P-loop containing nucleoside triphosphate hydrolases"/>
    <property type="match status" value="1"/>
</dbReference>
<dbReference type="InterPro" id="IPR015856">
    <property type="entry name" value="ABC_transpr_CbiO/EcfA_su"/>
</dbReference>
<name>A0AAW7ZG54_9FIRM</name>
<keyword evidence="4" id="KW-1003">Cell membrane</keyword>
<comment type="subcellular location">
    <subcellularLocation>
        <location evidence="1">Cell membrane</location>
        <topology evidence="1">Peripheral membrane protein</topology>
    </subcellularLocation>
</comment>
<evidence type="ECO:0000256" key="8">
    <source>
        <dbReference type="ARBA" id="ARBA00023136"/>
    </source>
</evidence>
<sequence length="267" mass="30312">MSREVIYHLEDVSFHYDMGEVALQDIELDIYSGEKVVLLGANGCGKSTLLKVMAGLQIPQKGKIWAFGEKLNEENVSREDFSNWFRSRVSFVFQNSEVQLFNSTVWEEIAFGPLQMNLGENVIRQRVKDVIELLSLQNITDRPPYKLSGGEKKKVALASVLSINPQVVLLDEPTNGLDPRSQRWLINLLYQLNKAGKTLITATHNLDIVEEIADRVLVFSEDHQLVASGTPKEILSNGKLLIDVNLVDEHFHCHIHEGHHRHYHAHD</sequence>
<evidence type="ECO:0000256" key="3">
    <source>
        <dbReference type="ARBA" id="ARBA00022448"/>
    </source>
</evidence>
<dbReference type="EMBL" id="JARPTC010000019">
    <property type="protein sequence ID" value="MDO7788174.1"/>
    <property type="molecule type" value="Genomic_DNA"/>
</dbReference>
<dbReference type="InterPro" id="IPR027417">
    <property type="entry name" value="P-loop_NTPase"/>
</dbReference>
<dbReference type="GO" id="GO:0043190">
    <property type="term" value="C:ATP-binding cassette (ABC) transporter complex"/>
    <property type="evidence" value="ECO:0007669"/>
    <property type="project" value="TreeGrafter"/>
</dbReference>
<reference evidence="10" key="1">
    <citation type="journal article" date="2023" name="J. Hazard. Mater.">
        <title>Anaerobic biodegradation of pyrene and benzo[a]pyrene by a new sulfate-reducing Desulforamulus aquiferis strain DSA.</title>
        <authorList>
            <person name="Zhang Z."/>
            <person name="Sun J."/>
            <person name="Gong X."/>
            <person name="Wang C."/>
            <person name="Wang H."/>
        </authorList>
    </citation>
    <scope>NUCLEOTIDE SEQUENCE</scope>
    <source>
        <strain evidence="10">DSA</strain>
    </source>
</reference>
<feature type="domain" description="ABC transporter" evidence="9">
    <location>
        <begin position="7"/>
        <end position="247"/>
    </location>
</feature>
<dbReference type="PANTHER" id="PTHR43553">
    <property type="entry name" value="HEAVY METAL TRANSPORTER"/>
    <property type="match status" value="1"/>
</dbReference>
<dbReference type="CDD" id="cd03225">
    <property type="entry name" value="ABC_cobalt_CbiO_domain1"/>
    <property type="match status" value="1"/>
</dbReference>
<dbReference type="FunFam" id="3.40.50.300:FF:000224">
    <property type="entry name" value="Energy-coupling factor transporter ATP-binding protein EcfA"/>
    <property type="match status" value="1"/>
</dbReference>
<comment type="caution">
    <text evidence="10">The sequence shown here is derived from an EMBL/GenBank/DDBJ whole genome shotgun (WGS) entry which is preliminary data.</text>
</comment>
<dbReference type="Gene3D" id="3.40.50.300">
    <property type="entry name" value="P-loop containing nucleotide triphosphate hydrolases"/>
    <property type="match status" value="1"/>
</dbReference>
<dbReference type="InterPro" id="IPR003593">
    <property type="entry name" value="AAA+_ATPase"/>
</dbReference>
<dbReference type="InterPro" id="IPR050095">
    <property type="entry name" value="ECF_ABC_transporter_ATP-bd"/>
</dbReference>
<dbReference type="PROSITE" id="PS50893">
    <property type="entry name" value="ABC_TRANSPORTER_2"/>
    <property type="match status" value="1"/>
</dbReference>
<dbReference type="InterPro" id="IPR003439">
    <property type="entry name" value="ABC_transporter-like_ATP-bd"/>
</dbReference>
<dbReference type="SMART" id="SM00382">
    <property type="entry name" value="AAA"/>
    <property type="match status" value="1"/>
</dbReference>
<accession>A0AAW7ZG54</accession>
<dbReference type="GO" id="GO:0016887">
    <property type="term" value="F:ATP hydrolysis activity"/>
    <property type="evidence" value="ECO:0007669"/>
    <property type="project" value="InterPro"/>
</dbReference>